<evidence type="ECO:0000313" key="1">
    <source>
        <dbReference type="EMBL" id="KIM63764.1"/>
    </source>
</evidence>
<dbReference type="Proteomes" id="UP000053989">
    <property type="component" value="Unassembled WGS sequence"/>
</dbReference>
<keyword evidence="2" id="KW-1185">Reference proteome</keyword>
<accession>A0A0C3E5N9</accession>
<sequence length="66" mass="7541">MSTKELRTCVFLPVLTPCTMLCYSLYLASDLRSHRKCHGEGCCGRCVEYKLRTIVVSLSQTLRRGR</sequence>
<dbReference type="EMBL" id="KN822032">
    <property type="protein sequence ID" value="KIM63764.1"/>
    <property type="molecule type" value="Genomic_DNA"/>
</dbReference>
<evidence type="ECO:0000313" key="2">
    <source>
        <dbReference type="Proteomes" id="UP000053989"/>
    </source>
</evidence>
<proteinExistence type="predicted"/>
<reference evidence="2" key="2">
    <citation type="submission" date="2015-01" db="EMBL/GenBank/DDBJ databases">
        <title>Evolutionary Origins and Diversification of the Mycorrhizal Mutualists.</title>
        <authorList>
            <consortium name="DOE Joint Genome Institute"/>
            <consortium name="Mycorrhizal Genomics Consortium"/>
            <person name="Kohler A."/>
            <person name="Kuo A."/>
            <person name="Nagy L.G."/>
            <person name="Floudas D."/>
            <person name="Copeland A."/>
            <person name="Barry K.W."/>
            <person name="Cichocki N."/>
            <person name="Veneault-Fourrey C."/>
            <person name="LaButti K."/>
            <person name="Lindquist E.A."/>
            <person name="Lipzen A."/>
            <person name="Lundell T."/>
            <person name="Morin E."/>
            <person name="Murat C."/>
            <person name="Riley R."/>
            <person name="Ohm R."/>
            <person name="Sun H."/>
            <person name="Tunlid A."/>
            <person name="Henrissat B."/>
            <person name="Grigoriev I.V."/>
            <person name="Hibbett D.S."/>
            <person name="Martin F."/>
        </authorList>
    </citation>
    <scope>NUCLEOTIDE SEQUENCE [LARGE SCALE GENOMIC DNA]</scope>
    <source>
        <strain evidence="2">Foug A</strain>
    </source>
</reference>
<organism evidence="1 2">
    <name type="scientific">Scleroderma citrinum Foug A</name>
    <dbReference type="NCBI Taxonomy" id="1036808"/>
    <lineage>
        <taxon>Eukaryota</taxon>
        <taxon>Fungi</taxon>
        <taxon>Dikarya</taxon>
        <taxon>Basidiomycota</taxon>
        <taxon>Agaricomycotina</taxon>
        <taxon>Agaricomycetes</taxon>
        <taxon>Agaricomycetidae</taxon>
        <taxon>Boletales</taxon>
        <taxon>Sclerodermatineae</taxon>
        <taxon>Sclerodermataceae</taxon>
        <taxon>Scleroderma</taxon>
    </lineage>
</organism>
<gene>
    <name evidence="1" type="ORF">SCLCIDRAFT_1213925</name>
</gene>
<dbReference type="InParanoid" id="A0A0C3E5N9"/>
<dbReference type="AlphaFoldDB" id="A0A0C3E5N9"/>
<dbReference type="HOGENOM" id="CLU_2832679_0_0_1"/>
<name>A0A0C3E5N9_9AGAM</name>
<reference evidence="1 2" key="1">
    <citation type="submission" date="2014-04" db="EMBL/GenBank/DDBJ databases">
        <authorList>
            <consortium name="DOE Joint Genome Institute"/>
            <person name="Kuo A."/>
            <person name="Kohler A."/>
            <person name="Nagy L.G."/>
            <person name="Floudas D."/>
            <person name="Copeland A."/>
            <person name="Barry K.W."/>
            <person name="Cichocki N."/>
            <person name="Veneault-Fourrey C."/>
            <person name="LaButti K."/>
            <person name="Lindquist E.A."/>
            <person name="Lipzen A."/>
            <person name="Lundell T."/>
            <person name="Morin E."/>
            <person name="Murat C."/>
            <person name="Sun H."/>
            <person name="Tunlid A."/>
            <person name="Henrissat B."/>
            <person name="Grigoriev I.V."/>
            <person name="Hibbett D.S."/>
            <person name="Martin F."/>
            <person name="Nordberg H.P."/>
            <person name="Cantor M.N."/>
            <person name="Hua S.X."/>
        </authorList>
    </citation>
    <scope>NUCLEOTIDE SEQUENCE [LARGE SCALE GENOMIC DNA]</scope>
    <source>
        <strain evidence="1 2">Foug A</strain>
    </source>
</reference>
<protein>
    <submittedName>
        <fullName evidence="1">Uncharacterized protein</fullName>
    </submittedName>
</protein>